<dbReference type="InterPro" id="IPR001173">
    <property type="entry name" value="Glyco_trans_2-like"/>
</dbReference>
<evidence type="ECO:0000313" key="4">
    <source>
        <dbReference type="Proteomes" id="UP000254771"/>
    </source>
</evidence>
<name>A0A370DPQ5_9GAMM</name>
<protein>
    <submittedName>
        <fullName evidence="3">LPS biosynthesis protein</fullName>
    </submittedName>
</protein>
<comment type="caution">
    <text evidence="3">The sequence shown here is derived from an EMBL/GenBank/DDBJ whole genome shotgun (WGS) entry which is preliminary data.</text>
</comment>
<dbReference type="PANTHER" id="PTHR43630">
    <property type="entry name" value="POLY-BETA-1,6-N-ACETYL-D-GLUCOSAMINE SYNTHASE"/>
    <property type="match status" value="1"/>
</dbReference>
<reference evidence="3 4" key="1">
    <citation type="journal article" date="2018" name="ISME J.">
        <title>Endosymbiont genomes yield clues of tubeworm success.</title>
        <authorList>
            <person name="Li Y."/>
            <person name="Liles M.R."/>
            <person name="Halanych K.M."/>
        </authorList>
    </citation>
    <scope>NUCLEOTIDE SEQUENCE [LARGE SCALE GENOMIC DNA]</scope>
    <source>
        <strain evidence="3">A1462</strain>
    </source>
</reference>
<dbReference type="PANTHER" id="PTHR43630:SF2">
    <property type="entry name" value="GLYCOSYLTRANSFERASE"/>
    <property type="match status" value="1"/>
</dbReference>
<dbReference type="SUPFAM" id="SSF53448">
    <property type="entry name" value="Nucleotide-diphospho-sugar transferases"/>
    <property type="match status" value="1"/>
</dbReference>
<evidence type="ECO:0000256" key="1">
    <source>
        <dbReference type="ARBA" id="ARBA00038494"/>
    </source>
</evidence>
<dbReference type="Proteomes" id="UP000254771">
    <property type="component" value="Unassembled WGS sequence"/>
</dbReference>
<organism evidence="3 4">
    <name type="scientific">endosymbiont of Escarpia spicata</name>
    <dbReference type="NCBI Taxonomy" id="2200908"/>
    <lineage>
        <taxon>Bacteria</taxon>
        <taxon>Pseudomonadati</taxon>
        <taxon>Pseudomonadota</taxon>
        <taxon>Gammaproteobacteria</taxon>
        <taxon>sulfur-oxidizing symbionts</taxon>
    </lineage>
</organism>
<sequence length="263" mass="29758">MDVSKLSVVIIVRDEAARIRPCLESVGWADEIVVLDSGSNDGTPEICREYTDRVYVDSDWQGFGVQKNRVLAYASSDWVLSLDADERVSESLRAEIETVILGEGGESVYEMPRLSSYCGREMRHSGWWPDHVARLFRRGSAEFSNDLVHERLLFRGTAGRLRFPLQHQSFDSLEQVLDKVNRYSTAGAERLLAQGRKGSVGRAVLRGCWAFLRTWLFKAGFLDGREGFLLAVSNAEGVYYKYVKLHYLQQRQADESHGTPDGE</sequence>
<accession>A0A370DPQ5</accession>
<dbReference type="EMBL" id="QFXE01000008">
    <property type="protein sequence ID" value="RDH86838.1"/>
    <property type="molecule type" value="Genomic_DNA"/>
</dbReference>
<keyword evidence="4" id="KW-1185">Reference proteome</keyword>
<dbReference type="Gene3D" id="3.90.550.10">
    <property type="entry name" value="Spore Coat Polysaccharide Biosynthesis Protein SpsA, Chain A"/>
    <property type="match status" value="1"/>
</dbReference>
<gene>
    <name evidence="3" type="ORF">DIZ78_08090</name>
</gene>
<feature type="domain" description="Glycosyltransferase 2-like" evidence="2">
    <location>
        <begin position="7"/>
        <end position="90"/>
    </location>
</feature>
<dbReference type="Pfam" id="PF00535">
    <property type="entry name" value="Glycos_transf_2"/>
    <property type="match status" value="1"/>
</dbReference>
<comment type="similarity">
    <text evidence="1">Belongs to the glycosyltransferase 2 family. WaaE/KdtX subfamily.</text>
</comment>
<evidence type="ECO:0000313" key="3">
    <source>
        <dbReference type="EMBL" id="RDH86838.1"/>
    </source>
</evidence>
<dbReference type="CDD" id="cd02511">
    <property type="entry name" value="Beta4Glucosyltransferase"/>
    <property type="match status" value="1"/>
</dbReference>
<evidence type="ECO:0000259" key="2">
    <source>
        <dbReference type="Pfam" id="PF00535"/>
    </source>
</evidence>
<proteinExistence type="inferred from homology"/>
<dbReference type="AlphaFoldDB" id="A0A370DPQ5"/>
<dbReference type="InterPro" id="IPR029044">
    <property type="entry name" value="Nucleotide-diphossugar_trans"/>
</dbReference>